<dbReference type="RefSeq" id="WP_380898179.1">
    <property type="nucleotide sequence ID" value="NZ_JBHTKY010000030.1"/>
</dbReference>
<protein>
    <submittedName>
        <fullName evidence="2">Uncharacterized protein</fullName>
    </submittedName>
</protein>
<organism evidence="2 3">
    <name type="scientific">Sphingobacterium daejeonense</name>
    <dbReference type="NCBI Taxonomy" id="371142"/>
    <lineage>
        <taxon>Bacteria</taxon>
        <taxon>Pseudomonadati</taxon>
        <taxon>Bacteroidota</taxon>
        <taxon>Sphingobacteriia</taxon>
        <taxon>Sphingobacteriales</taxon>
        <taxon>Sphingobacteriaceae</taxon>
        <taxon>Sphingobacterium</taxon>
    </lineage>
</organism>
<dbReference type="EMBL" id="JBHTKY010000030">
    <property type="protein sequence ID" value="MFD1167082.1"/>
    <property type="molecule type" value="Genomic_DNA"/>
</dbReference>
<evidence type="ECO:0000313" key="2">
    <source>
        <dbReference type="EMBL" id="MFD1167082.1"/>
    </source>
</evidence>
<reference evidence="3" key="1">
    <citation type="journal article" date="2019" name="Int. J. Syst. Evol. Microbiol.">
        <title>The Global Catalogue of Microorganisms (GCM) 10K type strain sequencing project: providing services to taxonomists for standard genome sequencing and annotation.</title>
        <authorList>
            <consortium name="The Broad Institute Genomics Platform"/>
            <consortium name="The Broad Institute Genome Sequencing Center for Infectious Disease"/>
            <person name="Wu L."/>
            <person name="Ma J."/>
        </authorList>
    </citation>
    <scope>NUCLEOTIDE SEQUENCE [LARGE SCALE GENOMIC DNA]</scope>
    <source>
        <strain evidence="3">CCUG 52468</strain>
    </source>
</reference>
<keyword evidence="1" id="KW-0472">Membrane</keyword>
<feature type="transmembrane region" description="Helical" evidence="1">
    <location>
        <begin position="7"/>
        <end position="26"/>
    </location>
</feature>
<keyword evidence="1" id="KW-1133">Transmembrane helix</keyword>
<comment type="caution">
    <text evidence="2">The sequence shown here is derived from an EMBL/GenBank/DDBJ whole genome shotgun (WGS) entry which is preliminary data.</text>
</comment>
<feature type="transmembrane region" description="Helical" evidence="1">
    <location>
        <begin position="32"/>
        <end position="50"/>
    </location>
</feature>
<evidence type="ECO:0000256" key="1">
    <source>
        <dbReference type="SAM" id="Phobius"/>
    </source>
</evidence>
<keyword evidence="1" id="KW-0812">Transmembrane</keyword>
<keyword evidence="3" id="KW-1185">Reference proteome</keyword>
<evidence type="ECO:0000313" key="3">
    <source>
        <dbReference type="Proteomes" id="UP001597205"/>
    </source>
</evidence>
<proteinExistence type="predicted"/>
<name>A0ABW3RR13_9SPHI</name>
<gene>
    <name evidence="2" type="ORF">ACFQ2C_15870</name>
</gene>
<accession>A0ABW3RR13</accession>
<dbReference type="Proteomes" id="UP001597205">
    <property type="component" value="Unassembled WGS sequence"/>
</dbReference>
<sequence>MKNKIQFIIPRLLVVTAVVGIISLIIGAIFKILLLATILFSVGSLIYAKIKRNRMKERFSHHFDKSQRYYLPHSNQAIVPVQYANRSTKATIIPIY</sequence>